<evidence type="ECO:0000256" key="1">
    <source>
        <dbReference type="SAM" id="Phobius"/>
    </source>
</evidence>
<proteinExistence type="predicted"/>
<keyword evidence="1" id="KW-0812">Transmembrane</keyword>
<keyword evidence="1" id="KW-0472">Membrane</keyword>
<organism evidence="2">
    <name type="scientific">Culex pipiens</name>
    <name type="common">House mosquito</name>
    <dbReference type="NCBI Taxonomy" id="7175"/>
    <lineage>
        <taxon>Eukaryota</taxon>
        <taxon>Metazoa</taxon>
        <taxon>Ecdysozoa</taxon>
        <taxon>Arthropoda</taxon>
        <taxon>Hexapoda</taxon>
        <taxon>Insecta</taxon>
        <taxon>Pterygota</taxon>
        <taxon>Neoptera</taxon>
        <taxon>Endopterygota</taxon>
        <taxon>Diptera</taxon>
        <taxon>Nematocera</taxon>
        <taxon>Culicoidea</taxon>
        <taxon>Culicidae</taxon>
        <taxon>Culicinae</taxon>
        <taxon>Culicini</taxon>
        <taxon>Culex</taxon>
        <taxon>Culex</taxon>
    </lineage>
</organism>
<accession>A0A8D8BEN5</accession>
<evidence type="ECO:0000313" key="2">
    <source>
        <dbReference type="EMBL" id="CAG6473783.1"/>
    </source>
</evidence>
<dbReference type="EMBL" id="HBUE01073563">
    <property type="protein sequence ID" value="CAG6473783.1"/>
    <property type="molecule type" value="Transcribed_RNA"/>
</dbReference>
<sequence>MCFASLCKTNITSFKTIHFFSCLFALFQLKLKFCLFVFQCVCVLWKLLVFLSLLRSFGCCVWKCVFFFHGNKSFYHFVWLLGLLVCLCVLFVCVFATRPLSFVSFM</sequence>
<keyword evidence="1" id="KW-1133">Transmembrane helix</keyword>
<protein>
    <submittedName>
        <fullName evidence="2">(northern house mosquito) hypothetical protein</fullName>
    </submittedName>
</protein>
<reference evidence="2" key="1">
    <citation type="submission" date="2021-05" db="EMBL/GenBank/DDBJ databases">
        <authorList>
            <person name="Alioto T."/>
            <person name="Alioto T."/>
            <person name="Gomez Garrido J."/>
        </authorList>
    </citation>
    <scope>NUCLEOTIDE SEQUENCE</scope>
</reference>
<dbReference type="AlphaFoldDB" id="A0A8D8BEN5"/>
<feature type="transmembrane region" description="Helical" evidence="1">
    <location>
        <begin position="33"/>
        <end position="54"/>
    </location>
</feature>
<feature type="transmembrane region" description="Helical" evidence="1">
    <location>
        <begin position="74"/>
        <end position="96"/>
    </location>
</feature>
<name>A0A8D8BEN5_CULPI</name>